<evidence type="ECO:0000313" key="5">
    <source>
        <dbReference type="EMBL" id="PPU70810.1"/>
    </source>
</evidence>
<dbReference type="SUPFAM" id="SSF46894">
    <property type="entry name" value="C-terminal effector domain of the bipartite response regulators"/>
    <property type="match status" value="1"/>
</dbReference>
<dbReference type="Gene3D" id="1.10.10.10">
    <property type="entry name" value="Winged helix-like DNA-binding domain superfamily/Winged helix DNA-binding domain"/>
    <property type="match status" value="1"/>
</dbReference>
<proteinExistence type="predicted"/>
<feature type="repeat" description="TPR" evidence="2">
    <location>
        <begin position="692"/>
        <end position="725"/>
    </location>
</feature>
<dbReference type="InterPro" id="IPR019734">
    <property type="entry name" value="TPR_rpt"/>
</dbReference>
<dbReference type="GO" id="GO:0003677">
    <property type="term" value="F:DNA binding"/>
    <property type="evidence" value="ECO:0007669"/>
    <property type="project" value="UniProtKB-UniRule"/>
</dbReference>
<organism evidence="5 6">
    <name type="scientific">Xanthomonas melonis</name>
    <dbReference type="NCBI Taxonomy" id="56456"/>
    <lineage>
        <taxon>Bacteria</taxon>
        <taxon>Pseudomonadati</taxon>
        <taxon>Pseudomonadota</taxon>
        <taxon>Gammaproteobacteria</taxon>
        <taxon>Lysobacterales</taxon>
        <taxon>Lysobacteraceae</taxon>
        <taxon>Xanthomonas</taxon>
    </lineage>
</organism>
<dbReference type="PROSITE" id="PS51755">
    <property type="entry name" value="OMPR_PHOB"/>
    <property type="match status" value="1"/>
</dbReference>
<dbReference type="Pfam" id="PF20703">
    <property type="entry name" value="nSTAND1"/>
    <property type="match status" value="1"/>
</dbReference>
<dbReference type="GO" id="GO:0006355">
    <property type="term" value="P:regulation of DNA-templated transcription"/>
    <property type="evidence" value="ECO:0007669"/>
    <property type="project" value="InterPro"/>
</dbReference>
<dbReference type="OrthoDB" id="1971692at2"/>
<dbReference type="InterPro" id="IPR036388">
    <property type="entry name" value="WH-like_DNA-bd_sf"/>
</dbReference>
<dbReference type="PANTHER" id="PTHR47691">
    <property type="entry name" value="REGULATOR-RELATED"/>
    <property type="match status" value="1"/>
</dbReference>
<dbReference type="Pfam" id="PF00486">
    <property type="entry name" value="Trans_reg_C"/>
    <property type="match status" value="1"/>
</dbReference>
<evidence type="ECO:0000313" key="6">
    <source>
        <dbReference type="Proteomes" id="UP000239865"/>
    </source>
</evidence>
<evidence type="ECO:0000256" key="1">
    <source>
        <dbReference type="ARBA" id="ARBA00023125"/>
    </source>
</evidence>
<evidence type="ECO:0000259" key="4">
    <source>
        <dbReference type="PROSITE" id="PS51755"/>
    </source>
</evidence>
<dbReference type="PROSITE" id="PS50005">
    <property type="entry name" value="TPR"/>
    <property type="match status" value="1"/>
</dbReference>
<name>A0A2S7DAH1_9XANT</name>
<gene>
    <name evidence="5" type="ORF">XmelCFBP4644_18490</name>
</gene>
<dbReference type="SUPFAM" id="SSF48452">
    <property type="entry name" value="TPR-like"/>
    <property type="match status" value="1"/>
</dbReference>
<dbReference type="InterPro" id="IPR049052">
    <property type="entry name" value="nSTAND1"/>
</dbReference>
<dbReference type="PANTHER" id="PTHR47691:SF3">
    <property type="entry name" value="HTH-TYPE TRANSCRIPTIONAL REGULATOR RV0890C-RELATED"/>
    <property type="match status" value="1"/>
</dbReference>
<dbReference type="CDD" id="cd00383">
    <property type="entry name" value="trans_reg_C"/>
    <property type="match status" value="1"/>
</dbReference>
<dbReference type="AlphaFoldDB" id="A0A2S7DAH1"/>
<dbReference type="SUPFAM" id="SSF52540">
    <property type="entry name" value="P-loop containing nucleoside triphosphate hydrolases"/>
    <property type="match status" value="1"/>
</dbReference>
<dbReference type="SMART" id="SM00862">
    <property type="entry name" value="Trans_reg_C"/>
    <property type="match status" value="1"/>
</dbReference>
<dbReference type="InterPro" id="IPR011990">
    <property type="entry name" value="TPR-like_helical_dom_sf"/>
</dbReference>
<keyword evidence="1 3" id="KW-0238">DNA-binding</keyword>
<dbReference type="InterPro" id="IPR001867">
    <property type="entry name" value="OmpR/PhoB-type_DNA-bd"/>
</dbReference>
<reference evidence="5 6" key="1">
    <citation type="submission" date="2016-08" db="EMBL/GenBank/DDBJ databases">
        <authorList>
            <person name="Seilhamer J.J."/>
        </authorList>
    </citation>
    <scope>NUCLEOTIDE SEQUENCE [LARGE SCALE GENOMIC DNA]</scope>
    <source>
        <strain evidence="5 6">CFBP4644</strain>
    </source>
</reference>
<keyword evidence="2" id="KW-0802">TPR repeat</keyword>
<evidence type="ECO:0000256" key="2">
    <source>
        <dbReference type="PROSITE-ProRule" id="PRU00339"/>
    </source>
</evidence>
<comment type="caution">
    <text evidence="5">The sequence shown here is derived from an EMBL/GenBank/DDBJ whole genome shotgun (WGS) entry which is preliminary data.</text>
</comment>
<dbReference type="Gene3D" id="1.25.40.10">
    <property type="entry name" value="Tetratricopeptide repeat domain"/>
    <property type="match status" value="2"/>
</dbReference>
<dbReference type="GO" id="GO:0000160">
    <property type="term" value="P:phosphorelay signal transduction system"/>
    <property type="evidence" value="ECO:0007669"/>
    <property type="project" value="InterPro"/>
</dbReference>
<evidence type="ECO:0000256" key="3">
    <source>
        <dbReference type="PROSITE-ProRule" id="PRU01091"/>
    </source>
</evidence>
<dbReference type="InterPro" id="IPR027417">
    <property type="entry name" value="P-loop_NTPase"/>
</dbReference>
<accession>A0A2S7DAH1</accession>
<protein>
    <submittedName>
        <fullName evidence="5">Transcriptional regulator</fullName>
    </submittedName>
</protein>
<dbReference type="InterPro" id="IPR016032">
    <property type="entry name" value="Sig_transdc_resp-reg_C-effctor"/>
</dbReference>
<dbReference type="EMBL" id="MDEH01000015">
    <property type="protein sequence ID" value="PPU70810.1"/>
    <property type="molecule type" value="Genomic_DNA"/>
</dbReference>
<dbReference type="Gene3D" id="3.40.50.300">
    <property type="entry name" value="P-loop containing nucleotide triphosphate hydrolases"/>
    <property type="match status" value="1"/>
</dbReference>
<feature type="DNA-binding region" description="OmpR/PhoB-type" evidence="3">
    <location>
        <begin position="14"/>
        <end position="112"/>
    </location>
</feature>
<dbReference type="RefSeq" id="WP_104588677.1">
    <property type="nucleotide sequence ID" value="NZ_JAJGQH010000019.1"/>
</dbReference>
<sequence length="1116" mass="121977">MSLRSERVTQLGSVPRFRLGALLVEPERLVVIDGGQTTALEPRMMEVLIALAERAGEVVSAEQLLIEVWHGSFYGDNPVHKTIAQLRRKLGDDSRQPRFIETIRKRGYRLLPKVVFPEDYRGALPGTQSWSHGSPYVGLQAFDPAHAQVFFGRSHAIAQVAAALRAQLHNRRGLVLLSGASGCGKTSLLRAGVVPLLTQPGGLDGLEALAVASCNLAQCRGGDVLATVARALGDWEPSQRAVFSPAQMARLPDWLQHPAALHAAIAEAMRHAAPAREGAPAQRHLLLVIDHAEAMVATPGITDADRAALAAALRALCGSAHVAVLMLARSDFYPRLIDVVPDIVELKHGDGHVDLLPPRDGEIAQIIRVPAAMAGLRFEQDRDSASHLDDVLRDATARQPDALPLLQHLLHALHAQRSDDGLLTFAAYRALGGLEGALAHHAERTFGALPADAQAALGQVLTLLSVIHPDSDAVTARRALWSALPDASGARALVDAFVQARLFVSELVAGEPGFAVAHEALLRQWPRATEWIHENRRLLQARKRLQLAAQRWAAEGRRNDHLLNSGRPLSEAREAARRMPQDLQATELAFLRACERSRQRRSGLYTAAAALLVMLASASLLLGWRARQAQQVAEERRDQAQQLVSYMLGDLAEQLRTVGNLKLLDSVGSRALRYLEDLPSTRMHTGDLINHARALRTTGEVLMNQGKLDEAHAAFTRAAAVAEQARARAPDTVDAYAETGQTAYWLGNMAYRTKRFAVARAQWQRYLAASEWLARSKPDDPHWQLELSYALNNMGMLATTQGDTSTAIGFFARDIALKRALTARSPDNVSLRYELVDSLSGLSLAQENQGLLAPAEQGYREQIALLRVLVGKDPQAHAWQRRLAGALLRASNLALARGRLQQAQADAQDSLRLLQPLAALQPDNLPWQRDLAHAYAQAGWVAALDGHPEQATQHLAQAHQTMAELLQQAEPLPEWQWLDAIIVLRQQRLRATHAAPGAQDFASIIARLDGLHRAKPDEVLGRAALAQALVWDGEQRAATGDDAGARGAWLRAAAVLGSDAVNSRDKTLLDPWIHAQVHLGRRTAVTQQLGWLYQAGYRHPEFVSLYAPLFKEKDKS</sequence>
<dbReference type="Proteomes" id="UP000239865">
    <property type="component" value="Unassembled WGS sequence"/>
</dbReference>
<feature type="domain" description="OmpR/PhoB-type" evidence="4">
    <location>
        <begin position="14"/>
        <end position="112"/>
    </location>
</feature>